<evidence type="ECO:0000313" key="5">
    <source>
        <dbReference type="Proteomes" id="UP001597181"/>
    </source>
</evidence>
<evidence type="ECO:0000256" key="1">
    <source>
        <dbReference type="ARBA" id="ARBA00023002"/>
    </source>
</evidence>
<keyword evidence="2" id="KW-0520">NAD</keyword>
<keyword evidence="1" id="KW-0560">Oxidoreductase</keyword>
<keyword evidence="5" id="KW-1185">Reference proteome</keyword>
<reference evidence="5" key="1">
    <citation type="journal article" date="2019" name="Int. J. Syst. Evol. Microbiol.">
        <title>The Global Catalogue of Microorganisms (GCM) 10K type strain sequencing project: providing services to taxonomists for standard genome sequencing and annotation.</title>
        <authorList>
            <consortium name="The Broad Institute Genomics Platform"/>
            <consortium name="The Broad Institute Genome Sequencing Center for Infectious Disease"/>
            <person name="Wu L."/>
            <person name="Ma J."/>
        </authorList>
    </citation>
    <scope>NUCLEOTIDE SEQUENCE [LARGE SCALE GENOMIC DNA]</scope>
    <source>
        <strain evidence="5">CCUG 50213</strain>
    </source>
</reference>
<organism evidence="4 5">
    <name type="scientific">Leucobacter albus</name>
    <dbReference type="NCBI Taxonomy" id="272210"/>
    <lineage>
        <taxon>Bacteria</taxon>
        <taxon>Bacillati</taxon>
        <taxon>Actinomycetota</taxon>
        <taxon>Actinomycetes</taxon>
        <taxon>Micrococcales</taxon>
        <taxon>Microbacteriaceae</taxon>
        <taxon>Leucobacter</taxon>
    </lineage>
</organism>
<proteinExistence type="predicted"/>
<dbReference type="EMBL" id="JBHTLY010000004">
    <property type="protein sequence ID" value="MFD1202343.1"/>
    <property type="molecule type" value="Genomic_DNA"/>
</dbReference>
<evidence type="ECO:0000259" key="3">
    <source>
        <dbReference type="Pfam" id="PF02826"/>
    </source>
</evidence>
<evidence type="ECO:0000256" key="2">
    <source>
        <dbReference type="ARBA" id="ARBA00023027"/>
    </source>
</evidence>
<dbReference type="SUPFAM" id="SSF51735">
    <property type="entry name" value="NAD(P)-binding Rossmann-fold domains"/>
    <property type="match status" value="1"/>
</dbReference>
<dbReference type="InterPro" id="IPR029753">
    <property type="entry name" value="D-isomer_DH_CS"/>
</dbReference>
<protein>
    <submittedName>
        <fullName evidence="4">D-2-hydroxyacid dehydrogenase</fullName>
    </submittedName>
</protein>
<gene>
    <name evidence="4" type="ORF">ACFQ3U_10610</name>
</gene>
<sequence length="321" mass="35722">MTRSVLVSERMEPSIRSLASDYPDLTFRTVPMDGPIQDHYLEAEILWMSALSDEIFDEILAKNRSLQWVQLTAAGFDWILRDGLTARLENGLRATRSGHSFDTPIAEFVLASMFYHARKFPELVHAQRARQWTRPEADEIGGSTVAIVGTGSIGQEVAWRAKAMGSTVLGVNRTGTPAQGFDRVVPQSELKTLLPVTDYLVIAAPLTHETRHMIGTAEFDAMKNTAVLINVGRGEIVETRSLQDALRSGAISAAVVDVFEEEPLPSEHELWDVPNLFVTPHTSFRASGNLRRLETEFRLNLERYLKGETLAGEMKAPQLGY</sequence>
<dbReference type="CDD" id="cd05300">
    <property type="entry name" value="2-Hacid_dh_1"/>
    <property type="match status" value="1"/>
</dbReference>
<dbReference type="PROSITE" id="PS00671">
    <property type="entry name" value="D_2_HYDROXYACID_DH_3"/>
    <property type="match status" value="1"/>
</dbReference>
<comment type="caution">
    <text evidence="4">The sequence shown here is derived from an EMBL/GenBank/DDBJ whole genome shotgun (WGS) entry which is preliminary data.</text>
</comment>
<dbReference type="PANTHER" id="PTHR43333:SF1">
    <property type="entry name" value="D-ISOMER SPECIFIC 2-HYDROXYACID DEHYDROGENASE NAD-BINDING DOMAIN-CONTAINING PROTEIN"/>
    <property type="match status" value="1"/>
</dbReference>
<accession>A0ABW3TQM7</accession>
<dbReference type="RefSeq" id="WP_343960954.1">
    <property type="nucleotide sequence ID" value="NZ_BAAAKZ010000010.1"/>
</dbReference>
<dbReference type="SUPFAM" id="SSF52283">
    <property type="entry name" value="Formate/glycerate dehydrogenase catalytic domain-like"/>
    <property type="match status" value="1"/>
</dbReference>
<dbReference type="InterPro" id="IPR036291">
    <property type="entry name" value="NAD(P)-bd_dom_sf"/>
</dbReference>
<dbReference type="PANTHER" id="PTHR43333">
    <property type="entry name" value="2-HACID_DH_C DOMAIN-CONTAINING PROTEIN"/>
    <property type="match status" value="1"/>
</dbReference>
<dbReference type="Proteomes" id="UP001597181">
    <property type="component" value="Unassembled WGS sequence"/>
</dbReference>
<dbReference type="Pfam" id="PF02826">
    <property type="entry name" value="2-Hacid_dh_C"/>
    <property type="match status" value="1"/>
</dbReference>
<feature type="domain" description="D-isomer specific 2-hydroxyacid dehydrogenase NAD-binding" evidence="3">
    <location>
        <begin position="111"/>
        <end position="283"/>
    </location>
</feature>
<dbReference type="InterPro" id="IPR006140">
    <property type="entry name" value="D-isomer_DH_NAD-bd"/>
</dbReference>
<evidence type="ECO:0000313" key="4">
    <source>
        <dbReference type="EMBL" id="MFD1202343.1"/>
    </source>
</evidence>
<dbReference type="Gene3D" id="3.40.50.720">
    <property type="entry name" value="NAD(P)-binding Rossmann-like Domain"/>
    <property type="match status" value="2"/>
</dbReference>
<name>A0ABW3TQM7_9MICO</name>